<organism evidence="14 15">
    <name type="scientific">Rhodococcoides kroppenstedtii</name>
    <dbReference type="NCBI Taxonomy" id="293050"/>
    <lineage>
        <taxon>Bacteria</taxon>
        <taxon>Bacillati</taxon>
        <taxon>Actinomycetota</taxon>
        <taxon>Actinomycetes</taxon>
        <taxon>Mycobacteriales</taxon>
        <taxon>Nocardiaceae</taxon>
        <taxon>Rhodococcoides</taxon>
    </lineage>
</organism>
<keyword evidence="2 11" id="KW-0547">Nucleotide-binding</keyword>
<dbReference type="PANTHER" id="PTHR43788:SF6">
    <property type="entry name" value="DNA HELICASE B"/>
    <property type="match status" value="1"/>
</dbReference>
<evidence type="ECO:0000256" key="10">
    <source>
        <dbReference type="ARBA" id="ARBA00023235"/>
    </source>
</evidence>
<dbReference type="HAMAP" id="MF_01487">
    <property type="entry name" value="RecD"/>
    <property type="match status" value="1"/>
</dbReference>
<dbReference type="Pfam" id="PF21185">
    <property type="entry name" value="RecD_N"/>
    <property type="match status" value="1"/>
</dbReference>
<dbReference type="Gene3D" id="1.10.10.1020">
    <property type="entry name" value="RecBCD complex, subunit RecD, N-terminal domain"/>
    <property type="match status" value="1"/>
</dbReference>
<evidence type="ECO:0000256" key="1">
    <source>
        <dbReference type="ARBA" id="ARBA00022722"/>
    </source>
</evidence>
<protein>
    <recommendedName>
        <fullName evidence="11">RecBCD enzyme subunit RecD</fullName>
        <ecNumber evidence="11">5.6.2.3</ecNumber>
    </recommendedName>
    <alternativeName>
        <fullName evidence="11">DNA 5'-3' helicase subunit RecD</fullName>
    </alternativeName>
    <alternativeName>
        <fullName evidence="11">Exonuclease V subunit RecD</fullName>
        <shortName evidence="11">ExoV subunit RecD</shortName>
    </alternativeName>
    <alternativeName>
        <fullName evidence="11">Helicase/nuclease RecBCD subunit RecD</fullName>
    </alternativeName>
</protein>
<dbReference type="GeneID" id="85486837"/>
<dbReference type="GO" id="GO:0003677">
    <property type="term" value="F:DNA binding"/>
    <property type="evidence" value="ECO:0007669"/>
    <property type="project" value="UniProtKB-UniRule"/>
</dbReference>
<dbReference type="InterPro" id="IPR027417">
    <property type="entry name" value="P-loop_NTPase"/>
</dbReference>
<keyword evidence="9 11" id="KW-0234">DNA repair</keyword>
<dbReference type="InterPro" id="IPR049550">
    <property type="entry name" value="RecD_N"/>
</dbReference>
<keyword evidence="7 11" id="KW-0067">ATP-binding</keyword>
<evidence type="ECO:0000313" key="15">
    <source>
        <dbReference type="Proteomes" id="UP000182054"/>
    </source>
</evidence>
<dbReference type="RefSeq" id="WP_068360971.1">
    <property type="nucleotide sequence ID" value="NZ_FOJN01000012.1"/>
</dbReference>
<dbReference type="GO" id="GO:0009338">
    <property type="term" value="C:exodeoxyribonuclease V complex"/>
    <property type="evidence" value="ECO:0007669"/>
    <property type="project" value="InterPro"/>
</dbReference>
<dbReference type="NCBIfam" id="TIGR01447">
    <property type="entry name" value="recD"/>
    <property type="match status" value="1"/>
</dbReference>
<evidence type="ECO:0000313" key="14">
    <source>
        <dbReference type="EMBL" id="SFA58322.1"/>
    </source>
</evidence>
<dbReference type="Pfam" id="PF13538">
    <property type="entry name" value="UvrD_C_2"/>
    <property type="match status" value="1"/>
</dbReference>
<dbReference type="OrthoDB" id="9763659at2"/>
<evidence type="ECO:0000256" key="8">
    <source>
        <dbReference type="ARBA" id="ARBA00023125"/>
    </source>
</evidence>
<proteinExistence type="inferred from homology"/>
<dbReference type="InterPro" id="IPR027785">
    <property type="entry name" value="UvrD-like_helicase_C"/>
</dbReference>
<evidence type="ECO:0000256" key="7">
    <source>
        <dbReference type="ARBA" id="ARBA00022840"/>
    </source>
</evidence>
<evidence type="ECO:0000256" key="2">
    <source>
        <dbReference type="ARBA" id="ARBA00022741"/>
    </source>
</evidence>
<feature type="domain" description="UvrD-like helicase C-terminal" evidence="12">
    <location>
        <begin position="547"/>
        <end position="593"/>
    </location>
</feature>
<comment type="catalytic activity">
    <reaction evidence="11">
        <text>ATP + H2O = ADP + phosphate + H(+)</text>
        <dbReference type="Rhea" id="RHEA:13065"/>
        <dbReference type="ChEBI" id="CHEBI:15377"/>
        <dbReference type="ChEBI" id="CHEBI:15378"/>
        <dbReference type="ChEBI" id="CHEBI:30616"/>
        <dbReference type="ChEBI" id="CHEBI:43474"/>
        <dbReference type="ChEBI" id="CHEBI:456216"/>
        <dbReference type="EC" id="5.6.2.3"/>
    </reaction>
</comment>
<comment type="similarity">
    <text evidence="11">Belongs to the RecD family.</text>
</comment>
<feature type="domain" description="RecBCD enzyme subunit RecD N-terminal" evidence="13">
    <location>
        <begin position="24"/>
        <end position="113"/>
    </location>
</feature>
<dbReference type="GO" id="GO:0000724">
    <property type="term" value="P:double-strand break repair via homologous recombination"/>
    <property type="evidence" value="ECO:0007669"/>
    <property type="project" value="UniProtKB-UniRule"/>
</dbReference>
<keyword evidence="4 11" id="KW-0378">Hydrolase</keyword>
<evidence type="ECO:0000256" key="9">
    <source>
        <dbReference type="ARBA" id="ARBA00023204"/>
    </source>
</evidence>
<evidence type="ECO:0000256" key="11">
    <source>
        <dbReference type="HAMAP-Rule" id="MF_01487"/>
    </source>
</evidence>
<dbReference type="CDD" id="cd18809">
    <property type="entry name" value="SF1_C_RecD"/>
    <property type="match status" value="1"/>
</dbReference>
<dbReference type="EC" id="5.6.2.3" evidence="11"/>
<dbReference type="AlphaFoldDB" id="A0A1I0U2P2"/>
<evidence type="ECO:0000259" key="13">
    <source>
        <dbReference type="Pfam" id="PF21185"/>
    </source>
</evidence>
<comment type="miscellaneous">
    <text evidence="11">In the RecBCD complex, RecB has a slow 3'-5' helicase, an exonuclease activity and loads RecA onto ssDNA, RecD has a fast 5'-3' helicase activity, while RecC stimulates the ATPase and processivity of the RecB helicase and contributes to recognition of the Chi site.</text>
</comment>
<keyword evidence="3 11" id="KW-0227">DNA damage</keyword>
<name>A0A1I0U2P2_9NOCA</name>
<evidence type="ECO:0000256" key="3">
    <source>
        <dbReference type="ARBA" id="ARBA00022763"/>
    </source>
</evidence>
<comment type="subunit">
    <text evidence="11">Heterotrimer of RecB, RecC and RecD. All subunits contribute to DNA-binding.</text>
</comment>
<feature type="binding site" evidence="11">
    <location>
        <begin position="192"/>
        <end position="199"/>
    </location>
    <ligand>
        <name>ATP</name>
        <dbReference type="ChEBI" id="CHEBI:30616"/>
    </ligand>
</feature>
<evidence type="ECO:0000259" key="12">
    <source>
        <dbReference type="Pfam" id="PF13538"/>
    </source>
</evidence>
<dbReference type="SUPFAM" id="SSF52540">
    <property type="entry name" value="P-loop containing nucleoside triphosphate hydrolases"/>
    <property type="match status" value="2"/>
</dbReference>
<accession>A0A1I0U2P2</accession>
<evidence type="ECO:0000256" key="4">
    <source>
        <dbReference type="ARBA" id="ARBA00022801"/>
    </source>
</evidence>
<dbReference type="GO" id="GO:0017116">
    <property type="term" value="F:single-stranded DNA helicase activity"/>
    <property type="evidence" value="ECO:0007669"/>
    <property type="project" value="TreeGrafter"/>
</dbReference>
<dbReference type="Gene3D" id="3.40.50.300">
    <property type="entry name" value="P-loop containing nucleotide triphosphate hydrolases"/>
    <property type="match status" value="3"/>
</dbReference>
<dbReference type="CDD" id="cd17933">
    <property type="entry name" value="DEXSc_RecD-like"/>
    <property type="match status" value="1"/>
</dbReference>
<comment type="function">
    <text evidence="11">A helicase/nuclease that prepares dsDNA breaks (DSB) for recombinational DNA repair. Binds to DSBs and unwinds DNA via a highly rapid and processive ATP-dependent bidirectional helicase activity. Unwinds dsDNA until it encounters a Chi (crossover hotspot instigator) sequence from the 3' direction. Cuts ssDNA a few nucleotides 3' to the Chi site. The properties and activities of the enzyme are changed at Chi. The Chi-altered holoenzyme produces a long 3'-ssDNA overhang and facilitates RecA-binding to the ssDNA for homologous DNA recombination and repair. Holoenzyme degrades any linearized DNA that is unable to undergo homologous recombination. In the holoenzyme this subunit has ssDNA-dependent ATPase and 5'-3' helicase activity. When added to pre-assembled RecBC greatly stimulates nuclease activity and augments holoenzyme processivity. Negatively regulates the RecA-loading ability of RecBCD.</text>
</comment>
<gene>
    <name evidence="11" type="primary">recD</name>
    <name evidence="14" type="ORF">SAMN05444374_11290</name>
</gene>
<dbReference type="PANTHER" id="PTHR43788">
    <property type="entry name" value="DNA2/NAM7 HELICASE FAMILY MEMBER"/>
    <property type="match status" value="1"/>
</dbReference>
<reference evidence="14 15" key="1">
    <citation type="submission" date="2016-10" db="EMBL/GenBank/DDBJ databases">
        <authorList>
            <person name="de Groot N.N."/>
        </authorList>
    </citation>
    <scope>NUCLEOTIDE SEQUENCE [LARGE SCALE GENOMIC DNA]</scope>
    <source>
        <strain evidence="14 15">DSM 44908</strain>
    </source>
</reference>
<dbReference type="EMBL" id="FOJN01000012">
    <property type="protein sequence ID" value="SFA58322.1"/>
    <property type="molecule type" value="Genomic_DNA"/>
</dbReference>
<dbReference type="GO" id="GO:0016887">
    <property type="term" value="F:ATP hydrolysis activity"/>
    <property type="evidence" value="ECO:0007669"/>
    <property type="project" value="RHEA"/>
</dbReference>
<keyword evidence="10 11" id="KW-0413">Isomerase</keyword>
<dbReference type="GO" id="GO:0043139">
    <property type="term" value="F:5'-3' DNA helicase activity"/>
    <property type="evidence" value="ECO:0007669"/>
    <property type="project" value="UniProtKB-UniRule"/>
</dbReference>
<keyword evidence="8 11" id="KW-0238">DNA-binding</keyword>
<dbReference type="InterPro" id="IPR006344">
    <property type="entry name" value="RecD"/>
</dbReference>
<keyword evidence="5 11" id="KW-0347">Helicase</keyword>
<keyword evidence="1 11" id="KW-0540">Nuclease</keyword>
<dbReference type="GO" id="GO:0005524">
    <property type="term" value="F:ATP binding"/>
    <property type="evidence" value="ECO:0007669"/>
    <property type="project" value="UniProtKB-UniRule"/>
</dbReference>
<dbReference type="Pfam" id="PF13245">
    <property type="entry name" value="AAA_19"/>
    <property type="match status" value="1"/>
</dbReference>
<keyword evidence="6 11" id="KW-0269">Exonuclease</keyword>
<dbReference type="InterPro" id="IPR050534">
    <property type="entry name" value="Coronavir_polyprotein_1ab"/>
</dbReference>
<dbReference type="InterPro" id="IPR041851">
    <property type="entry name" value="RecD_N_sf"/>
</dbReference>
<sequence>MIDRDRYPASVAQRGKGLLRDFDEAGVLTAADVHVALRLGKLGGESDEAALFAVALAVRAVRAGSVCLDMTRLRDVTADEDVDLDALPWPDDAAVLDAVRRSPLVLGSEAGPLRPILLIDTADGPLLYLQRYYLQERTIRDVLADRARSAPDVDVDAVAAALDRYFPGSEPPDRQRIAAAVAATAWTTVIAGGPGTGKTHTVARILALLQSLYEPHLRLGLAAPTGKAAARLRESVETQSEELGLRNVPGAMTVHRLLGWRPGRSRFRHDAHNRLPYDVVVVDETSMVSSTMMSRLLAAMRSDARLILVGDPDQLTSVDAGAVLADLVARPVTGPVPDAVTRLTARDLADTLPGAGPERALGTRERERLAAGIVRLSRGRRFGGAIADLAVAVRDGDADTVIDILRAQPPGIEFHPDSAADAVDRDVVATARSVLAAAEVGDAAAALDALERHRILCAHREGPYGVRHWSARAAERIGADRGSFLDEDTWYVGRPLLITVNDHDNRVYNGDTGVVVSDGDGGVLAAFARGDRPLTVHPSRLSSAVSVHAMTIHRSQGSQYDTVSVVLPDDRSSLLTRELLYTAVTRARKVVRVLGSEEAVRSGVGRRVLRASGLRRDPGTPVGREA</sequence>
<evidence type="ECO:0000256" key="6">
    <source>
        <dbReference type="ARBA" id="ARBA00022839"/>
    </source>
</evidence>
<dbReference type="GO" id="GO:0008854">
    <property type="term" value="F:exodeoxyribonuclease V activity"/>
    <property type="evidence" value="ECO:0007669"/>
    <property type="project" value="InterPro"/>
</dbReference>
<evidence type="ECO:0000256" key="5">
    <source>
        <dbReference type="ARBA" id="ARBA00022806"/>
    </source>
</evidence>
<dbReference type="Proteomes" id="UP000182054">
    <property type="component" value="Unassembled WGS sequence"/>
</dbReference>